<dbReference type="RefSeq" id="WP_219040192.1">
    <property type="nucleotide sequence ID" value="NZ_JAHWDF010000008.1"/>
</dbReference>
<sequence length="152" mass="17889">MNSLLLNPSMMSESETIFDVLNIDLNNINRALNLLDREIFDDEVKRVLFKQKEKEVFVFDKIEIQKLEVTHQTKIYLKQTKCKSVLFNLKTLMDKLCDLYGKDDFSRNKFSLNDLLDLFHGNIITRSWQNATYPVELTFLKGNTIELVIHLN</sequence>
<protein>
    <submittedName>
        <fullName evidence="1">Uncharacterized protein</fullName>
    </submittedName>
</protein>
<organism evidence="1 2">
    <name type="scientific">Mesonia aestuariivivens</name>
    <dbReference type="NCBI Taxonomy" id="2796128"/>
    <lineage>
        <taxon>Bacteria</taxon>
        <taxon>Pseudomonadati</taxon>
        <taxon>Bacteroidota</taxon>
        <taxon>Flavobacteriia</taxon>
        <taxon>Flavobacteriales</taxon>
        <taxon>Flavobacteriaceae</taxon>
        <taxon>Mesonia</taxon>
    </lineage>
</organism>
<accession>A0ABS6W248</accession>
<dbReference type="EMBL" id="JAHWDF010000008">
    <property type="protein sequence ID" value="MBW2961905.1"/>
    <property type="molecule type" value="Genomic_DNA"/>
</dbReference>
<comment type="caution">
    <text evidence="1">The sequence shown here is derived from an EMBL/GenBank/DDBJ whole genome shotgun (WGS) entry which is preliminary data.</text>
</comment>
<reference evidence="1 2" key="1">
    <citation type="submission" date="2021-07" db="EMBL/GenBank/DDBJ databases">
        <title>Mesonia aestuariivivens sp. nov., isolated from a tidal flat.</title>
        <authorList>
            <person name="Kim Y.-O."/>
            <person name="Yoon J.-H."/>
        </authorList>
    </citation>
    <scope>NUCLEOTIDE SEQUENCE [LARGE SCALE GENOMIC DNA]</scope>
    <source>
        <strain evidence="1 2">JHPTF-M18</strain>
    </source>
</reference>
<dbReference type="Proteomes" id="UP000719267">
    <property type="component" value="Unassembled WGS sequence"/>
</dbReference>
<proteinExistence type="predicted"/>
<evidence type="ECO:0000313" key="1">
    <source>
        <dbReference type="EMBL" id="MBW2961905.1"/>
    </source>
</evidence>
<name>A0ABS6W248_9FLAO</name>
<gene>
    <name evidence="1" type="ORF">KW502_08845</name>
</gene>
<evidence type="ECO:0000313" key="2">
    <source>
        <dbReference type="Proteomes" id="UP000719267"/>
    </source>
</evidence>
<keyword evidence="2" id="KW-1185">Reference proteome</keyword>